<dbReference type="Proteomes" id="UP001519460">
    <property type="component" value="Unassembled WGS sequence"/>
</dbReference>
<dbReference type="AlphaFoldDB" id="A0ABD0JJF0"/>
<proteinExistence type="predicted"/>
<name>A0ABD0JJF0_9CAEN</name>
<gene>
    <name evidence="2" type="ORF">BaRGS_00033610</name>
</gene>
<evidence type="ECO:0000256" key="1">
    <source>
        <dbReference type="SAM" id="MobiDB-lite"/>
    </source>
</evidence>
<evidence type="ECO:0000313" key="2">
    <source>
        <dbReference type="EMBL" id="KAK7475118.1"/>
    </source>
</evidence>
<accession>A0ABD0JJF0</accession>
<reference evidence="2 3" key="1">
    <citation type="journal article" date="2023" name="Sci. Data">
        <title>Genome assembly of the Korean intertidal mud-creeper Batillaria attramentaria.</title>
        <authorList>
            <person name="Patra A.K."/>
            <person name="Ho P.T."/>
            <person name="Jun S."/>
            <person name="Lee S.J."/>
            <person name="Kim Y."/>
            <person name="Won Y.J."/>
        </authorList>
    </citation>
    <scope>NUCLEOTIDE SEQUENCE [LARGE SCALE GENOMIC DNA]</scope>
    <source>
        <strain evidence="2">Wonlab-2016</strain>
    </source>
</reference>
<protein>
    <submittedName>
        <fullName evidence="2">Uncharacterized protein</fullName>
    </submittedName>
</protein>
<feature type="compositionally biased region" description="Basic and acidic residues" evidence="1">
    <location>
        <begin position="65"/>
        <end position="78"/>
    </location>
</feature>
<keyword evidence="3" id="KW-1185">Reference proteome</keyword>
<dbReference type="EMBL" id="JACVVK020000414">
    <property type="protein sequence ID" value="KAK7475118.1"/>
    <property type="molecule type" value="Genomic_DNA"/>
</dbReference>
<evidence type="ECO:0000313" key="3">
    <source>
        <dbReference type="Proteomes" id="UP001519460"/>
    </source>
</evidence>
<sequence length="78" mass="8771">MLGATTDVESSALQRREESSALQLMWKVRAPQHGNFGYAANFESLALQSPTRGQRLNKTPFGTLDKTDRRLIKPIPDR</sequence>
<comment type="caution">
    <text evidence="2">The sequence shown here is derived from an EMBL/GenBank/DDBJ whole genome shotgun (WGS) entry which is preliminary data.</text>
</comment>
<feature type="region of interest" description="Disordered" evidence="1">
    <location>
        <begin position="51"/>
        <end position="78"/>
    </location>
</feature>
<organism evidence="2 3">
    <name type="scientific">Batillaria attramentaria</name>
    <dbReference type="NCBI Taxonomy" id="370345"/>
    <lineage>
        <taxon>Eukaryota</taxon>
        <taxon>Metazoa</taxon>
        <taxon>Spiralia</taxon>
        <taxon>Lophotrochozoa</taxon>
        <taxon>Mollusca</taxon>
        <taxon>Gastropoda</taxon>
        <taxon>Caenogastropoda</taxon>
        <taxon>Sorbeoconcha</taxon>
        <taxon>Cerithioidea</taxon>
        <taxon>Batillariidae</taxon>
        <taxon>Batillaria</taxon>
    </lineage>
</organism>